<organism evidence="2 3">
    <name type="scientific">Coregonus suidteri</name>
    <dbReference type="NCBI Taxonomy" id="861788"/>
    <lineage>
        <taxon>Eukaryota</taxon>
        <taxon>Metazoa</taxon>
        <taxon>Chordata</taxon>
        <taxon>Craniata</taxon>
        <taxon>Vertebrata</taxon>
        <taxon>Euteleostomi</taxon>
        <taxon>Actinopterygii</taxon>
        <taxon>Neopterygii</taxon>
        <taxon>Teleostei</taxon>
        <taxon>Protacanthopterygii</taxon>
        <taxon>Salmoniformes</taxon>
        <taxon>Salmonidae</taxon>
        <taxon>Coregoninae</taxon>
        <taxon>Coregonus</taxon>
    </lineage>
</organism>
<evidence type="ECO:0000313" key="2">
    <source>
        <dbReference type="EMBL" id="KAK6297333.1"/>
    </source>
</evidence>
<sequence length="85" mass="9394">MDDEFEGDPQLVCLYKHNGDVLDLQFLDLDRIVTASSTGAVTIFRHHHNSQVLSQGMMGKTHPGKLSLSDRNIQATGTQQDADVK</sequence>
<evidence type="ECO:0000256" key="1">
    <source>
        <dbReference type="SAM" id="MobiDB-lite"/>
    </source>
</evidence>
<protein>
    <submittedName>
        <fullName evidence="2">Uncharacterized protein</fullName>
    </submittedName>
</protein>
<dbReference type="InterPro" id="IPR015943">
    <property type="entry name" value="WD40/YVTN_repeat-like_dom_sf"/>
</dbReference>
<comment type="caution">
    <text evidence="2">The sequence shown here is derived from an EMBL/GenBank/DDBJ whole genome shotgun (WGS) entry which is preliminary data.</text>
</comment>
<dbReference type="EMBL" id="JAGTTL010000031">
    <property type="protein sequence ID" value="KAK6297333.1"/>
    <property type="molecule type" value="Genomic_DNA"/>
</dbReference>
<dbReference type="Gene3D" id="2.130.10.10">
    <property type="entry name" value="YVTN repeat-like/Quinoprotein amine dehydrogenase"/>
    <property type="match status" value="1"/>
</dbReference>
<keyword evidence="3" id="KW-1185">Reference proteome</keyword>
<evidence type="ECO:0000313" key="3">
    <source>
        <dbReference type="Proteomes" id="UP001356427"/>
    </source>
</evidence>
<proteinExistence type="predicted"/>
<dbReference type="Proteomes" id="UP001356427">
    <property type="component" value="Unassembled WGS sequence"/>
</dbReference>
<name>A0AAN8QHW0_9TELE</name>
<accession>A0AAN8QHW0</accession>
<gene>
    <name evidence="2" type="ORF">J4Q44_G00319160</name>
</gene>
<feature type="region of interest" description="Disordered" evidence="1">
    <location>
        <begin position="55"/>
        <end position="85"/>
    </location>
</feature>
<dbReference type="AlphaFoldDB" id="A0AAN8QHW0"/>
<feature type="compositionally biased region" description="Polar residues" evidence="1">
    <location>
        <begin position="69"/>
        <end position="85"/>
    </location>
</feature>
<reference evidence="2 3" key="1">
    <citation type="submission" date="2021-04" db="EMBL/GenBank/DDBJ databases">
        <authorList>
            <person name="De Guttry C."/>
            <person name="Zahm M."/>
            <person name="Klopp C."/>
            <person name="Cabau C."/>
            <person name="Louis A."/>
            <person name="Berthelot C."/>
            <person name="Parey E."/>
            <person name="Roest Crollius H."/>
            <person name="Montfort J."/>
            <person name="Robinson-Rechavi M."/>
            <person name="Bucao C."/>
            <person name="Bouchez O."/>
            <person name="Gislard M."/>
            <person name="Lluch J."/>
            <person name="Milhes M."/>
            <person name="Lampietro C."/>
            <person name="Lopez Roques C."/>
            <person name="Donnadieu C."/>
            <person name="Braasch I."/>
            <person name="Desvignes T."/>
            <person name="Postlethwait J."/>
            <person name="Bobe J."/>
            <person name="Wedekind C."/>
            <person name="Guiguen Y."/>
        </authorList>
    </citation>
    <scope>NUCLEOTIDE SEQUENCE [LARGE SCALE GENOMIC DNA]</scope>
    <source>
        <strain evidence="2">Cs_M1</strain>
        <tissue evidence="2">Blood</tissue>
    </source>
</reference>